<dbReference type="PANTHER" id="PTHR38703">
    <property type="entry name" value="CHROMOSOME 8, WHOLE GENOME SHOTGUN SEQUENCE"/>
    <property type="match status" value="1"/>
</dbReference>
<dbReference type="PANTHER" id="PTHR38703:SF1">
    <property type="entry name" value="ALLERGEN"/>
    <property type="match status" value="1"/>
</dbReference>
<accession>A0A6A6AMF7</accession>
<dbReference type="AlphaFoldDB" id="A0A6A6AMF7"/>
<feature type="compositionally biased region" description="Low complexity" evidence="1">
    <location>
        <begin position="64"/>
        <end position="81"/>
    </location>
</feature>
<feature type="compositionally biased region" description="Basic and acidic residues" evidence="1">
    <location>
        <begin position="139"/>
        <end position="149"/>
    </location>
</feature>
<feature type="region of interest" description="Disordered" evidence="1">
    <location>
        <begin position="114"/>
        <end position="149"/>
    </location>
</feature>
<feature type="compositionally biased region" description="Basic residues" evidence="1">
    <location>
        <begin position="1"/>
        <end position="12"/>
    </location>
</feature>
<proteinExistence type="predicted"/>
<keyword evidence="3" id="KW-1185">Reference proteome</keyword>
<dbReference type="Proteomes" id="UP000799771">
    <property type="component" value="Unassembled WGS sequence"/>
</dbReference>
<evidence type="ECO:0000313" key="3">
    <source>
        <dbReference type="Proteomes" id="UP000799771"/>
    </source>
</evidence>
<dbReference type="OrthoDB" id="5325276at2759"/>
<sequence length="498" mass="55193">MQKLKSALRRRRESGSTDLSEGTHHYGETGSPRRPRRMSVHSKPAPQAAGRSRPLSSADDSRRLGNPLAAAAPGASHAPRLQPTGLNHAEASSQEAIPGPMAKDYNTYIAALSPKSGNESEYQTTRGNDRRAVSGQNQRQHEDDLADRNTYRQRASMDAATRKPLPALPLNTSNLILDSVTSKPAPLQTLPNKGKTVGSAVSAAPSSTPAGDYVVSRDVATNGGRVDGILLRTDGLDHDKSHYRRSDWPLQPSHDEGADFQPAIVDGHHESEEQRQLRLKGVVDLRNTIDTDADVHWTPAVTHELIKPHKHEVIQHKIYREIHNYEMYHRIQPVIHTEVLPPRHWIPNPNGEGLIEISAEELPARTGDNRWWSIVQHEPAPITYEREWRTQPQIIKGKSTMTAEGFKRKETTILHPPTLASLSGYDGLVQPVHFDHKTGERWWGEITTMDMVEEQSSRPPHSETPLDVDGLAQALPKVPSSPSQKRKPIPANSASGVY</sequence>
<dbReference type="RefSeq" id="XP_033526048.1">
    <property type="nucleotide sequence ID" value="XM_033663459.1"/>
</dbReference>
<dbReference type="GeneID" id="54403891"/>
<feature type="region of interest" description="Disordered" evidence="1">
    <location>
        <begin position="1"/>
        <end position="93"/>
    </location>
</feature>
<reference evidence="2" key="1">
    <citation type="journal article" date="2020" name="Stud. Mycol.">
        <title>101 Dothideomycetes genomes: a test case for predicting lifestyles and emergence of pathogens.</title>
        <authorList>
            <person name="Haridas S."/>
            <person name="Albert R."/>
            <person name="Binder M."/>
            <person name="Bloem J."/>
            <person name="Labutti K."/>
            <person name="Salamov A."/>
            <person name="Andreopoulos B."/>
            <person name="Baker S."/>
            <person name="Barry K."/>
            <person name="Bills G."/>
            <person name="Bluhm B."/>
            <person name="Cannon C."/>
            <person name="Castanera R."/>
            <person name="Culley D."/>
            <person name="Daum C."/>
            <person name="Ezra D."/>
            <person name="Gonzalez J."/>
            <person name="Henrissat B."/>
            <person name="Kuo A."/>
            <person name="Liang C."/>
            <person name="Lipzen A."/>
            <person name="Lutzoni F."/>
            <person name="Magnuson J."/>
            <person name="Mondo S."/>
            <person name="Nolan M."/>
            <person name="Ohm R."/>
            <person name="Pangilinan J."/>
            <person name="Park H.-J."/>
            <person name="Ramirez L."/>
            <person name="Alfaro M."/>
            <person name="Sun H."/>
            <person name="Tritt A."/>
            <person name="Yoshinaga Y."/>
            <person name="Zwiers L.-H."/>
            <person name="Turgeon B."/>
            <person name="Goodwin S."/>
            <person name="Spatafora J."/>
            <person name="Crous P."/>
            <person name="Grigoriev I."/>
        </authorList>
    </citation>
    <scope>NUCLEOTIDE SEQUENCE</scope>
    <source>
        <strain evidence="2">CBS 119687</strain>
    </source>
</reference>
<evidence type="ECO:0000313" key="2">
    <source>
        <dbReference type="EMBL" id="KAF2131661.1"/>
    </source>
</evidence>
<feature type="region of interest" description="Disordered" evidence="1">
    <location>
        <begin position="453"/>
        <end position="498"/>
    </location>
</feature>
<dbReference type="EMBL" id="ML977502">
    <property type="protein sequence ID" value="KAF2131661.1"/>
    <property type="molecule type" value="Genomic_DNA"/>
</dbReference>
<protein>
    <submittedName>
        <fullName evidence="2">Uncharacterized protein</fullName>
    </submittedName>
</protein>
<gene>
    <name evidence="2" type="ORF">P153DRAFT_286325</name>
</gene>
<organism evidence="2 3">
    <name type="scientific">Dothidotthia symphoricarpi CBS 119687</name>
    <dbReference type="NCBI Taxonomy" id="1392245"/>
    <lineage>
        <taxon>Eukaryota</taxon>
        <taxon>Fungi</taxon>
        <taxon>Dikarya</taxon>
        <taxon>Ascomycota</taxon>
        <taxon>Pezizomycotina</taxon>
        <taxon>Dothideomycetes</taxon>
        <taxon>Pleosporomycetidae</taxon>
        <taxon>Pleosporales</taxon>
        <taxon>Dothidotthiaceae</taxon>
        <taxon>Dothidotthia</taxon>
    </lineage>
</organism>
<name>A0A6A6AMF7_9PLEO</name>
<feature type="compositionally biased region" description="Polar residues" evidence="1">
    <location>
        <begin position="115"/>
        <end position="126"/>
    </location>
</feature>
<feature type="region of interest" description="Disordered" evidence="1">
    <location>
        <begin position="184"/>
        <end position="210"/>
    </location>
</feature>
<feature type="compositionally biased region" description="Low complexity" evidence="1">
    <location>
        <begin position="196"/>
        <end position="210"/>
    </location>
</feature>
<evidence type="ECO:0000256" key="1">
    <source>
        <dbReference type="SAM" id="MobiDB-lite"/>
    </source>
</evidence>